<dbReference type="EC" id="3.2.1.141" evidence="4 13"/>
<accession>A0A365XWV8</accession>
<feature type="binding site" evidence="15">
    <location>
        <begin position="393"/>
        <end position="398"/>
    </location>
    <ligand>
        <name>substrate</name>
    </ligand>
</feature>
<evidence type="ECO:0000256" key="11">
    <source>
        <dbReference type="ARBA" id="ARBA00033284"/>
    </source>
</evidence>
<dbReference type="OrthoDB" id="9761875at2"/>
<dbReference type="CDD" id="cd11325">
    <property type="entry name" value="AmyAc_GTHase"/>
    <property type="match status" value="1"/>
</dbReference>
<comment type="similarity">
    <text evidence="3 14">Belongs to the glycosyl hydrolase 13 family.</text>
</comment>
<evidence type="ECO:0000256" key="15">
    <source>
        <dbReference type="PIRSR" id="PIRSR006337-2"/>
    </source>
</evidence>
<protein>
    <recommendedName>
        <fullName evidence="5 13">Malto-oligosyltrehalose trehalohydrolase</fullName>
        <shortName evidence="14">MTHase</shortName>
        <ecNumber evidence="4 13">3.2.1.141</ecNumber>
    </recommendedName>
    <alternativeName>
        <fullName evidence="11 14">4-alpha-D-((1-&gt;4)-alpha-D-glucano)trehalose trehalohydrolase</fullName>
    </alternativeName>
    <alternativeName>
        <fullName evidence="10 14">Maltooligosyl trehalose trehalohydrolase</fullName>
    </alternativeName>
</protein>
<evidence type="ECO:0000313" key="17">
    <source>
        <dbReference type="EMBL" id="RBL90833.1"/>
    </source>
</evidence>
<dbReference type="Gene3D" id="1.10.10.760">
    <property type="entry name" value="E-set domains of sugar-utilizing enzymes"/>
    <property type="match status" value="1"/>
</dbReference>
<evidence type="ECO:0000256" key="14">
    <source>
        <dbReference type="PIRNR" id="PIRNR006337"/>
    </source>
</evidence>
<dbReference type="InterPro" id="IPR014756">
    <property type="entry name" value="Ig_E-set"/>
</dbReference>
<dbReference type="GO" id="GO:0033942">
    <property type="term" value="F:4-alpha-D-(1-&gt;4)-alpha-D-glucanotrehalose trehalohydrolase activity"/>
    <property type="evidence" value="ECO:0007669"/>
    <property type="project" value="UniProtKB-EC"/>
</dbReference>
<evidence type="ECO:0000256" key="2">
    <source>
        <dbReference type="ARBA" id="ARBA00005199"/>
    </source>
</evidence>
<dbReference type="UniPathway" id="UPA00299"/>
<evidence type="ECO:0000256" key="8">
    <source>
        <dbReference type="ARBA" id="ARBA00023277"/>
    </source>
</evidence>
<dbReference type="AlphaFoldDB" id="A0A365XWV8"/>
<evidence type="ECO:0000313" key="18">
    <source>
        <dbReference type="Proteomes" id="UP000253410"/>
    </source>
</evidence>
<comment type="catalytic activity">
    <reaction evidence="12 14">
        <text>hydrolysis of (1-&gt;4)-alpha-D-glucosidic linkage in 4-alpha-D-[(1-&gt;4)-alpha-D-glucanosyl]n trehalose to yield trehalose and (1-&gt;4)-alpha-D-glucan.</text>
        <dbReference type="EC" id="3.2.1.141"/>
    </reaction>
</comment>
<comment type="caution">
    <text evidence="17">The sequence shown here is derived from an EMBL/GenBank/DDBJ whole genome shotgun (WGS) entry which is preliminary data.</text>
</comment>
<dbReference type="PIRSF" id="PIRSF006337">
    <property type="entry name" value="Trehalose_TreZ"/>
    <property type="match status" value="1"/>
</dbReference>
<reference evidence="17 18" key="1">
    <citation type="submission" date="2018-05" db="EMBL/GenBank/DDBJ databases">
        <title>Chitinophaga sp. K3CV102501T nov., isolated from isolated from a monsoon evergreen broad-leaved forest soil.</title>
        <authorList>
            <person name="Lv Y."/>
        </authorList>
    </citation>
    <scope>NUCLEOTIDE SEQUENCE [LARGE SCALE GENOMIC DNA]</scope>
    <source>
        <strain evidence="17 18">GDMCC 1.1325</strain>
    </source>
</reference>
<evidence type="ECO:0000256" key="9">
    <source>
        <dbReference type="ARBA" id="ARBA00023295"/>
    </source>
</evidence>
<proteinExistence type="inferred from homology"/>
<dbReference type="SMART" id="SM00642">
    <property type="entry name" value="Aamy"/>
    <property type="match status" value="1"/>
</dbReference>
<dbReference type="EMBL" id="QFFJ01000002">
    <property type="protein sequence ID" value="RBL90833.1"/>
    <property type="molecule type" value="Genomic_DNA"/>
</dbReference>
<dbReference type="CDD" id="cd02853">
    <property type="entry name" value="E_set_MTHase_like_N"/>
    <property type="match status" value="1"/>
</dbReference>
<name>A0A365XWV8_9BACT</name>
<evidence type="ECO:0000256" key="3">
    <source>
        <dbReference type="ARBA" id="ARBA00008061"/>
    </source>
</evidence>
<feature type="binding site" evidence="15">
    <location>
        <begin position="325"/>
        <end position="329"/>
    </location>
    <ligand>
        <name>substrate</name>
    </ligand>
</feature>
<evidence type="ECO:0000256" key="4">
    <source>
        <dbReference type="ARBA" id="ARBA00012268"/>
    </source>
</evidence>
<dbReference type="Proteomes" id="UP000253410">
    <property type="component" value="Unassembled WGS sequence"/>
</dbReference>
<keyword evidence="18" id="KW-1185">Reference proteome</keyword>
<dbReference type="RefSeq" id="WP_113619590.1">
    <property type="nucleotide sequence ID" value="NZ_QFFJ01000002.1"/>
</dbReference>
<keyword evidence="6" id="KW-0963">Cytoplasm</keyword>
<keyword evidence="9 14" id="KW-0326">Glycosidase</keyword>
<dbReference type="InterPro" id="IPR044901">
    <property type="entry name" value="Trehalose_TreZ_E-set_sf"/>
</dbReference>
<dbReference type="PANTHER" id="PTHR43651">
    <property type="entry name" value="1,4-ALPHA-GLUCAN-BRANCHING ENZYME"/>
    <property type="match status" value="1"/>
</dbReference>
<comment type="pathway">
    <text evidence="2 14">Glycan biosynthesis; trehalose biosynthesis.</text>
</comment>
<dbReference type="NCBIfam" id="TIGR02402">
    <property type="entry name" value="trehalose_TreZ"/>
    <property type="match status" value="1"/>
</dbReference>
<evidence type="ECO:0000256" key="10">
    <source>
        <dbReference type="ARBA" id="ARBA00032057"/>
    </source>
</evidence>
<dbReference type="PANTHER" id="PTHR43651:SF11">
    <property type="entry name" value="MALTO-OLIGOSYLTREHALOSE TREHALOHYDROLASE"/>
    <property type="match status" value="1"/>
</dbReference>
<dbReference type="SUPFAM" id="SSF51445">
    <property type="entry name" value="(Trans)glycosidases"/>
    <property type="match status" value="1"/>
</dbReference>
<feature type="domain" description="Glycosyl hydrolase family 13 catalytic" evidence="16">
    <location>
        <begin position="117"/>
        <end position="463"/>
    </location>
</feature>
<evidence type="ECO:0000256" key="7">
    <source>
        <dbReference type="ARBA" id="ARBA00022801"/>
    </source>
</evidence>
<keyword evidence="7 14" id="KW-0378">Hydrolase</keyword>
<dbReference type="GO" id="GO:0005737">
    <property type="term" value="C:cytoplasm"/>
    <property type="evidence" value="ECO:0007669"/>
    <property type="project" value="UniProtKB-SubCell"/>
</dbReference>
<dbReference type="InterPro" id="IPR017853">
    <property type="entry name" value="GH"/>
</dbReference>
<evidence type="ECO:0000256" key="13">
    <source>
        <dbReference type="NCBIfam" id="TIGR02402"/>
    </source>
</evidence>
<dbReference type="InterPro" id="IPR013783">
    <property type="entry name" value="Ig-like_fold"/>
</dbReference>
<evidence type="ECO:0000256" key="12">
    <source>
        <dbReference type="ARBA" id="ARBA00034013"/>
    </source>
</evidence>
<evidence type="ECO:0000256" key="6">
    <source>
        <dbReference type="ARBA" id="ARBA00022490"/>
    </source>
</evidence>
<organism evidence="17 18">
    <name type="scientific">Chitinophaga flava</name>
    <dbReference type="NCBI Taxonomy" id="2259036"/>
    <lineage>
        <taxon>Bacteria</taxon>
        <taxon>Pseudomonadati</taxon>
        <taxon>Bacteroidota</taxon>
        <taxon>Chitinophagia</taxon>
        <taxon>Chitinophagales</taxon>
        <taxon>Chitinophagaceae</taxon>
        <taxon>Chitinophaga</taxon>
    </lineage>
</organism>
<sequence>MTRYQQQGAFLKENGDCFFRVWAPFRKSVTLLLLGSKEVSYPMTSEEGGYWSTTVQEVADGMHYYYLLDEHLQRPDPASRHQESTVHRGSCVVDPAAFTFTDDNWKGLEPRDLIIYELHIGTFTKEGTFQAAREKLPALEALGITAIALMPVCQFPGDRNWGYDCVYPFALHNKYGTTAEFKALINTAHHLGMAVILDVVYNHAGGEGNYQPDYGPYFTDKYKTLWGPAVNLDDNWCDAVRDYYIQNALMWLDEFHIDGLRLDSLHECQDSSAVHFAWELSEAAAELEQQSGRRKLLIASTDLNDPRYTNPVKIGGYGLTSQWADDFHHALHAWLTGEQQGYYEDFGQFQHLEKAFRDAFVYTGQYSSFRKRKFGLLSDDGDCQRMIVFSQNHEQVGNRMLGERLGSLVSFEALKLVASAVLLSPFVPLLFMGEEYGEKNPFLFFTAYSDPALVEEVKKARSRWFSAFFNTNKSIPDPQLEESFTRSRLGWDTSTRSNAALLACYRFLIAFRKHRPAMRTVSKESVSVRPAGKDQTLLAIERTSGQDKVLILLNFNTATQTYYHTAQATLKKIFDSAHEEWNGPGIKAADEVSVNDTILLQPLSAVVYEMAHHEE</sequence>
<dbReference type="Gene3D" id="3.20.20.80">
    <property type="entry name" value="Glycosidases"/>
    <property type="match status" value="1"/>
</dbReference>
<dbReference type="GO" id="GO:0005992">
    <property type="term" value="P:trehalose biosynthetic process"/>
    <property type="evidence" value="ECO:0007669"/>
    <property type="project" value="UniProtKB-UniRule"/>
</dbReference>
<dbReference type="Gene3D" id="2.60.40.10">
    <property type="entry name" value="Immunoglobulins"/>
    <property type="match status" value="1"/>
</dbReference>
<evidence type="ECO:0000256" key="5">
    <source>
        <dbReference type="ARBA" id="ARBA00015938"/>
    </source>
</evidence>
<dbReference type="InterPro" id="IPR006047">
    <property type="entry name" value="GH13_cat_dom"/>
</dbReference>
<evidence type="ECO:0000256" key="1">
    <source>
        <dbReference type="ARBA" id="ARBA00004496"/>
    </source>
</evidence>
<evidence type="ECO:0000259" key="16">
    <source>
        <dbReference type="SMART" id="SM00642"/>
    </source>
</evidence>
<gene>
    <name evidence="17" type="primary">treZ</name>
    <name evidence="17" type="ORF">DF182_30835</name>
</gene>
<dbReference type="SUPFAM" id="SSF81296">
    <property type="entry name" value="E set domains"/>
    <property type="match status" value="1"/>
</dbReference>
<comment type="subcellular location">
    <subcellularLocation>
        <location evidence="1">Cytoplasm</location>
    </subcellularLocation>
</comment>
<dbReference type="Pfam" id="PF00128">
    <property type="entry name" value="Alpha-amylase"/>
    <property type="match status" value="1"/>
</dbReference>
<keyword evidence="8" id="KW-0119">Carbohydrate metabolism</keyword>
<dbReference type="InterPro" id="IPR012768">
    <property type="entry name" value="Trehalose_TreZ"/>
</dbReference>
<feature type="binding site" evidence="15">
    <location>
        <begin position="261"/>
        <end position="266"/>
    </location>
    <ligand>
        <name>substrate</name>
    </ligand>
</feature>